<dbReference type="GO" id="GO:0046872">
    <property type="term" value="F:metal ion binding"/>
    <property type="evidence" value="ECO:0007669"/>
    <property type="project" value="UniProtKB-KW"/>
</dbReference>
<feature type="binding site" evidence="2">
    <location>
        <position position="132"/>
    </location>
    <ligand>
        <name>Mn(2+)</name>
        <dbReference type="ChEBI" id="CHEBI:29035"/>
        <label>2</label>
    </ligand>
</feature>
<gene>
    <name evidence="4" type="ORF">SAMN05443144_104144</name>
</gene>
<keyword evidence="5" id="KW-1185">Reference proteome</keyword>
<dbReference type="RefSeq" id="WP_084088063.1">
    <property type="nucleotide sequence ID" value="NZ_FQUS01000004.1"/>
</dbReference>
<accession>A0A1M4XK17</accession>
<proteinExistence type="predicted"/>
<dbReference type="NCBIfam" id="TIGR01891">
    <property type="entry name" value="amidohydrolases"/>
    <property type="match status" value="1"/>
</dbReference>
<dbReference type="Pfam" id="PF01546">
    <property type="entry name" value="Peptidase_M20"/>
    <property type="match status" value="1"/>
</dbReference>
<protein>
    <submittedName>
        <fullName evidence="4">Hippurate hydrolase</fullName>
    </submittedName>
</protein>
<dbReference type="InterPro" id="IPR011650">
    <property type="entry name" value="Peptidase_M20_dimer"/>
</dbReference>
<dbReference type="Gene3D" id="3.30.70.360">
    <property type="match status" value="1"/>
</dbReference>
<dbReference type="Gene3D" id="3.40.630.10">
    <property type="entry name" value="Zn peptidases"/>
    <property type="match status" value="2"/>
</dbReference>
<dbReference type="PIRSF" id="PIRSF005962">
    <property type="entry name" value="Pept_M20D_amidohydro"/>
    <property type="match status" value="1"/>
</dbReference>
<dbReference type="Proteomes" id="UP000184041">
    <property type="component" value="Unassembled WGS sequence"/>
</dbReference>
<keyword evidence="1 4" id="KW-0378">Hydrolase</keyword>
<feature type="binding site" evidence="2">
    <location>
        <position position="195"/>
    </location>
    <ligand>
        <name>Mn(2+)</name>
        <dbReference type="ChEBI" id="CHEBI:29035"/>
        <label>2</label>
    </ligand>
</feature>
<dbReference type="InterPro" id="IPR036264">
    <property type="entry name" value="Bact_exopeptidase_dim_dom"/>
</dbReference>
<dbReference type="EMBL" id="FQUS01000004">
    <property type="protein sequence ID" value="SHE93708.1"/>
    <property type="molecule type" value="Genomic_DNA"/>
</dbReference>
<evidence type="ECO:0000313" key="5">
    <source>
        <dbReference type="Proteomes" id="UP000184041"/>
    </source>
</evidence>
<dbReference type="AlphaFoldDB" id="A0A1M4XK17"/>
<dbReference type="PANTHER" id="PTHR11014:SF63">
    <property type="entry name" value="METALLOPEPTIDASE, PUTATIVE (AFU_ORTHOLOGUE AFUA_6G09600)-RELATED"/>
    <property type="match status" value="1"/>
</dbReference>
<dbReference type="SUPFAM" id="SSF53187">
    <property type="entry name" value="Zn-dependent exopeptidases"/>
    <property type="match status" value="1"/>
</dbReference>
<organism evidence="4 5">
    <name type="scientific">Fodinibius roseus</name>
    <dbReference type="NCBI Taxonomy" id="1194090"/>
    <lineage>
        <taxon>Bacteria</taxon>
        <taxon>Pseudomonadati</taxon>
        <taxon>Balneolota</taxon>
        <taxon>Balneolia</taxon>
        <taxon>Balneolales</taxon>
        <taxon>Balneolaceae</taxon>
        <taxon>Fodinibius</taxon>
    </lineage>
</organism>
<dbReference type="PANTHER" id="PTHR11014">
    <property type="entry name" value="PEPTIDASE M20 FAMILY MEMBER"/>
    <property type="match status" value="1"/>
</dbReference>
<dbReference type="STRING" id="1194090.SAMN05443144_104144"/>
<feature type="binding site" evidence="2">
    <location>
        <position position="411"/>
    </location>
    <ligand>
        <name>Mn(2+)</name>
        <dbReference type="ChEBI" id="CHEBI:29035"/>
        <label>2</label>
    </ligand>
</feature>
<evidence type="ECO:0000256" key="1">
    <source>
        <dbReference type="ARBA" id="ARBA00022801"/>
    </source>
</evidence>
<dbReference type="FunFam" id="3.30.70.360:FF:000001">
    <property type="entry name" value="N-acetyldiaminopimelate deacetylase"/>
    <property type="match status" value="1"/>
</dbReference>
<feature type="binding site" evidence="2">
    <location>
        <position position="168"/>
    </location>
    <ligand>
        <name>Mn(2+)</name>
        <dbReference type="ChEBI" id="CHEBI:29035"/>
        <label>2</label>
    </ligand>
</feature>
<sequence length="443" mass="48048">MLKSSLLSLVILSVCSYSLWGQTGQIKDVIDREYEDIEKLYKHFHAHPELSNKEAETSGRLAVELEQRGFSVTEGVGGHGIVAVLENGEGPVVMIRADMDALPIKEETGVSFASDKTVTTSDGESVPVMHACGHDMHMSVMVGTAQVFTSLRDQWEGTLVLIGQPAEEKLSGARAMIEDGLFERFPLPDYILGLHVNSAQASGKVGYAPGYAYANVDVGRIVVKGRGGHGAYPDLTIDPVVIASRLVLNLQTIISREISALDPANITVGSIHGGTSGNIIPNEVELELVFRTLNDDTREKLIKRINEMSRGVGLSAGLPEEDWPRLELESDSHVSSVYNTPALGERLKDSFTRAVGAENVREISPLMYGEDFGEYGSAKPEIPAFLFSLGSVKPEDMKAAEKGLIEPPSTHSSKYLPDIEPTIRTGILTMSSAVYDLLESEDH</sequence>
<dbReference type="InterPro" id="IPR002933">
    <property type="entry name" value="Peptidase_M20"/>
</dbReference>
<dbReference type="GO" id="GO:0019877">
    <property type="term" value="P:diaminopimelate biosynthetic process"/>
    <property type="evidence" value="ECO:0007669"/>
    <property type="project" value="UniProtKB-ARBA"/>
</dbReference>
<reference evidence="4 5" key="1">
    <citation type="submission" date="2016-11" db="EMBL/GenBank/DDBJ databases">
        <authorList>
            <person name="Jaros S."/>
            <person name="Januszkiewicz K."/>
            <person name="Wedrychowicz H."/>
        </authorList>
    </citation>
    <scope>NUCLEOTIDE SEQUENCE [LARGE SCALE GENOMIC DNA]</scope>
    <source>
        <strain evidence="4 5">DSM 21986</strain>
    </source>
</reference>
<evidence type="ECO:0000256" key="2">
    <source>
        <dbReference type="PIRSR" id="PIRSR005962-1"/>
    </source>
</evidence>
<dbReference type="SUPFAM" id="SSF55031">
    <property type="entry name" value="Bacterial exopeptidase dimerisation domain"/>
    <property type="match status" value="1"/>
</dbReference>
<keyword evidence="2" id="KW-0464">Manganese</keyword>
<dbReference type="InterPro" id="IPR017439">
    <property type="entry name" value="Amidohydrolase"/>
</dbReference>
<dbReference type="OrthoDB" id="9777385at2"/>
<comment type="cofactor">
    <cofactor evidence="2">
        <name>Mn(2+)</name>
        <dbReference type="ChEBI" id="CHEBI:29035"/>
    </cofactor>
    <text evidence="2">The Mn(2+) ion enhances activity.</text>
</comment>
<dbReference type="GO" id="GO:0050118">
    <property type="term" value="F:N-acetyldiaminopimelate deacetylase activity"/>
    <property type="evidence" value="ECO:0007669"/>
    <property type="project" value="UniProtKB-ARBA"/>
</dbReference>
<dbReference type="Pfam" id="PF07687">
    <property type="entry name" value="M20_dimer"/>
    <property type="match status" value="1"/>
</dbReference>
<keyword evidence="2" id="KW-0479">Metal-binding</keyword>
<evidence type="ECO:0000313" key="4">
    <source>
        <dbReference type="EMBL" id="SHE93708.1"/>
    </source>
</evidence>
<feature type="binding site" evidence="2">
    <location>
        <position position="134"/>
    </location>
    <ligand>
        <name>Mn(2+)</name>
        <dbReference type="ChEBI" id="CHEBI:29035"/>
        <label>2</label>
    </ligand>
</feature>
<evidence type="ECO:0000259" key="3">
    <source>
        <dbReference type="Pfam" id="PF07687"/>
    </source>
</evidence>
<name>A0A1M4XK17_9BACT</name>
<feature type="domain" description="Peptidase M20 dimerisation" evidence="3">
    <location>
        <begin position="219"/>
        <end position="308"/>
    </location>
</feature>